<evidence type="ECO:0000313" key="2">
    <source>
        <dbReference type="Proteomes" id="UP000238426"/>
    </source>
</evidence>
<dbReference type="Gene3D" id="3.20.20.80">
    <property type="entry name" value="Glycosidases"/>
    <property type="match status" value="1"/>
</dbReference>
<dbReference type="Pfam" id="PF22612">
    <property type="entry name" value="GH113"/>
    <property type="match status" value="1"/>
</dbReference>
<evidence type="ECO:0000313" key="1">
    <source>
        <dbReference type="EMBL" id="PSG90684.1"/>
    </source>
</evidence>
<keyword evidence="1" id="KW-0378">Hydrolase</keyword>
<dbReference type="SUPFAM" id="SSF51445">
    <property type="entry name" value="(Trans)glycosidases"/>
    <property type="match status" value="1"/>
</dbReference>
<dbReference type="OrthoDB" id="9773531at2"/>
<dbReference type="GO" id="GO:0016787">
    <property type="term" value="F:hydrolase activity"/>
    <property type="evidence" value="ECO:0007669"/>
    <property type="project" value="UniProtKB-KW"/>
</dbReference>
<comment type="caution">
    <text evidence="1">The sequence shown here is derived from an EMBL/GenBank/DDBJ whole genome shotgun (WGS) entry which is preliminary data.</text>
</comment>
<keyword evidence="2" id="KW-1185">Reference proteome</keyword>
<accession>A0A2T1NE12</accession>
<reference evidence="1 2" key="1">
    <citation type="submission" date="2018-03" db="EMBL/GenBank/DDBJ databases">
        <title>Mesoflavibacter sp. HG37 and Mesoflavibacter sp. HG96 sp.nov., two marine bacteria isolated from seawater of Western Pacific Ocean.</title>
        <authorList>
            <person name="Cheng H."/>
            <person name="Wu Y.-H."/>
            <person name="Guo L.-L."/>
            <person name="Xu X.-W."/>
        </authorList>
    </citation>
    <scope>NUCLEOTIDE SEQUENCE [LARGE SCALE GENOMIC DNA]</scope>
    <source>
        <strain evidence="1 2">KCTC 32269</strain>
    </source>
</reference>
<dbReference type="PROSITE" id="PS51257">
    <property type="entry name" value="PROKAR_LIPOPROTEIN"/>
    <property type="match status" value="1"/>
</dbReference>
<sequence length="333" mass="38886">MKYVLILVTVILMQSCNSQVEKINGVSFVASRDSITQKHVLPVKNIHANYASLMPFALLKAIDSSTIYYNPNRQWFGETEAGLKQYAKHLRAQDIKIMVKPQIWVWNGEFTGTIKMTNEADWQELENTYSKFILEFARVSQDLNAELFCIGTELELFVKHRPEYWKQLIIEIKKVYNGKLTYAANWDEFKRTPFWSDLDYIGIDAYFPLTEEKTPSVEASVKAWESHKTMIKSHSETFGKPILFTEYGYRSIDYAAKKPWEVSRVEKAINMEAQANLTKALFEAFWNESWFAGGFVWKWFHEYETSGGLDDNRFTPQNKPAETVLKTYYHAHR</sequence>
<dbReference type="CDD" id="cd19608">
    <property type="entry name" value="GH113_mannanase-like"/>
    <property type="match status" value="1"/>
</dbReference>
<dbReference type="Proteomes" id="UP000238426">
    <property type="component" value="Unassembled WGS sequence"/>
</dbReference>
<gene>
    <name evidence="1" type="ORF">C7H52_05245</name>
</gene>
<organism evidence="1 2">
    <name type="scientific">Aurantibacter aestuarii</name>
    <dbReference type="NCBI Taxonomy" id="1266046"/>
    <lineage>
        <taxon>Bacteria</taxon>
        <taxon>Pseudomonadati</taxon>
        <taxon>Bacteroidota</taxon>
        <taxon>Flavobacteriia</taxon>
        <taxon>Flavobacteriales</taxon>
        <taxon>Flavobacteriaceae</taxon>
        <taxon>Aurantibacter</taxon>
    </lineage>
</organism>
<name>A0A2T1NE12_9FLAO</name>
<proteinExistence type="predicted"/>
<dbReference type="InterPro" id="IPR055151">
    <property type="entry name" value="GH113"/>
</dbReference>
<dbReference type="InterPro" id="IPR017853">
    <property type="entry name" value="GH"/>
</dbReference>
<dbReference type="EMBL" id="PXOQ01000007">
    <property type="protein sequence ID" value="PSG90684.1"/>
    <property type="molecule type" value="Genomic_DNA"/>
</dbReference>
<protein>
    <submittedName>
        <fullName evidence="1">Glycoside hydrolase</fullName>
    </submittedName>
</protein>
<dbReference type="RefSeq" id="WP_106462825.1">
    <property type="nucleotide sequence ID" value="NZ_PXOQ01000007.1"/>
</dbReference>
<dbReference type="AlphaFoldDB" id="A0A2T1NE12"/>